<evidence type="ECO:0000313" key="2">
    <source>
        <dbReference type="EMBL" id="RGE71874.1"/>
    </source>
</evidence>
<gene>
    <name evidence="2" type="ORF">DWY69_10355</name>
    <name evidence="1" type="ORF">DXC51_06380</name>
</gene>
<organism evidence="2 4">
    <name type="scientific">Eisenbergiella massiliensis</name>
    <dbReference type="NCBI Taxonomy" id="1720294"/>
    <lineage>
        <taxon>Bacteria</taxon>
        <taxon>Bacillati</taxon>
        <taxon>Bacillota</taxon>
        <taxon>Clostridia</taxon>
        <taxon>Lachnospirales</taxon>
        <taxon>Lachnospiraceae</taxon>
        <taxon>Eisenbergiella</taxon>
    </lineage>
</organism>
<proteinExistence type="predicted"/>
<evidence type="ECO:0000313" key="3">
    <source>
        <dbReference type="Proteomes" id="UP000260812"/>
    </source>
</evidence>
<dbReference type="AlphaFoldDB" id="A0A3E3IXP8"/>
<dbReference type="EMBL" id="QVLV01000003">
    <property type="protein sequence ID" value="RGE63571.1"/>
    <property type="molecule type" value="Genomic_DNA"/>
</dbReference>
<evidence type="ECO:0000313" key="4">
    <source>
        <dbReference type="Proteomes" id="UP000261166"/>
    </source>
</evidence>
<reference evidence="2 4" key="1">
    <citation type="submission" date="2018-08" db="EMBL/GenBank/DDBJ databases">
        <title>A genome reference for cultivated species of the human gut microbiota.</title>
        <authorList>
            <person name="Zou Y."/>
            <person name="Xue W."/>
            <person name="Luo G."/>
        </authorList>
    </citation>
    <scope>NUCLEOTIDE SEQUENCE [LARGE SCALE GENOMIC DNA]</scope>
    <source>
        <strain evidence="2 4">AF26-4BH</strain>
        <strain evidence="1">TF05-5AC</strain>
    </source>
</reference>
<accession>A0A3E3IXP8</accession>
<name>A0A3E3IXP8_9FIRM</name>
<dbReference type="Proteomes" id="UP000260812">
    <property type="component" value="Unassembled WGS sequence"/>
</dbReference>
<dbReference type="Proteomes" id="UP000261166">
    <property type="component" value="Unassembled WGS sequence"/>
</dbReference>
<evidence type="ECO:0000313" key="1">
    <source>
        <dbReference type="EMBL" id="RGE63571.1"/>
    </source>
</evidence>
<dbReference type="EMBL" id="QVLU01000008">
    <property type="protein sequence ID" value="RGE71874.1"/>
    <property type="molecule type" value="Genomic_DNA"/>
</dbReference>
<keyword evidence="3" id="KW-1185">Reference proteome</keyword>
<protein>
    <submittedName>
        <fullName evidence="2">Uncharacterized protein</fullName>
    </submittedName>
</protein>
<sequence>MTHTVFFVIENYVRKKCGFWEMQPGICVAAAFYGNGLHLEQKIAPFLLYDIIMLRRHYNCKEVLQER</sequence>
<comment type="caution">
    <text evidence="2">The sequence shown here is derived from an EMBL/GenBank/DDBJ whole genome shotgun (WGS) entry which is preliminary data.</text>
</comment>